<name>A0A4R8UU05_9MICO</name>
<sequence>MGAQKQKTRAKLENSPLILVLCEIRFAPVLAIEKFVPDIQEQLRLRGFPGYKASSLQQIQLSAQGPSFQEIPRWVFTSQDGSQILTLTTESVSLQVTKYHDFEAFLELLHVAVDVIASVVKPMFAGRVGLRYVDAVVNIDTQDGEYFDRAVLSFEPKDLGVISLLSSQQVLARTHVGQLTIRMNQVQNSPLLPPDLQSPELDQLSSVQVGVHAILDIDSSDEGQSDFTPAALQERLWAVHVPANSAFWKSITPYAKEKWGMTEGSPS</sequence>
<dbReference type="RefSeq" id="WP_134503550.1">
    <property type="nucleotide sequence ID" value="NZ_SOEY01000023.1"/>
</dbReference>
<comment type="caution">
    <text evidence="1">The sequence shown here is derived from an EMBL/GenBank/DDBJ whole genome shotgun (WGS) entry which is preliminary data.</text>
</comment>
<reference evidence="1 2" key="1">
    <citation type="submission" date="2019-03" db="EMBL/GenBank/DDBJ databases">
        <title>Genomics of glacier-inhabiting Cryobacterium strains.</title>
        <authorList>
            <person name="Liu Q."/>
            <person name="Xin Y.-H."/>
        </authorList>
    </citation>
    <scope>NUCLEOTIDE SEQUENCE [LARGE SCALE GENOMIC DNA]</scope>
    <source>
        <strain evidence="1 2">HLT2-23</strain>
    </source>
</reference>
<dbReference type="AlphaFoldDB" id="A0A4R8UU05"/>
<dbReference type="EMBL" id="SOEY01000023">
    <property type="protein sequence ID" value="TFB71899.1"/>
    <property type="molecule type" value="Genomic_DNA"/>
</dbReference>
<organism evidence="1 2">
    <name type="scientific">Cryobacterium glaciale</name>
    <dbReference type="NCBI Taxonomy" id="1259145"/>
    <lineage>
        <taxon>Bacteria</taxon>
        <taxon>Bacillati</taxon>
        <taxon>Actinomycetota</taxon>
        <taxon>Actinomycetes</taxon>
        <taxon>Micrococcales</taxon>
        <taxon>Microbacteriaceae</taxon>
        <taxon>Cryobacterium</taxon>
    </lineage>
</organism>
<evidence type="ECO:0000313" key="2">
    <source>
        <dbReference type="Proteomes" id="UP000298173"/>
    </source>
</evidence>
<keyword evidence="2" id="KW-1185">Reference proteome</keyword>
<protein>
    <submittedName>
        <fullName evidence="1">TIGR04255 family protein</fullName>
    </submittedName>
</protein>
<gene>
    <name evidence="1" type="ORF">E3O06_11610</name>
</gene>
<dbReference type="InterPro" id="IPR026349">
    <property type="entry name" value="CHP04255"/>
</dbReference>
<proteinExistence type="predicted"/>
<dbReference type="OrthoDB" id="7107919at2"/>
<dbReference type="Proteomes" id="UP000298173">
    <property type="component" value="Unassembled WGS sequence"/>
</dbReference>
<dbReference type="NCBIfam" id="TIGR04255">
    <property type="entry name" value="sporadTIGR04255"/>
    <property type="match status" value="1"/>
</dbReference>
<accession>A0A4R8UU05</accession>
<evidence type="ECO:0000313" key="1">
    <source>
        <dbReference type="EMBL" id="TFB71899.1"/>
    </source>
</evidence>